<evidence type="ECO:0000313" key="3">
    <source>
        <dbReference type="EMBL" id="CAB4641628.1"/>
    </source>
</evidence>
<keyword evidence="1" id="KW-0472">Membrane</keyword>
<feature type="transmembrane region" description="Helical" evidence="1">
    <location>
        <begin position="55"/>
        <end position="77"/>
    </location>
</feature>
<protein>
    <submittedName>
        <fullName evidence="3">Unannotated protein</fullName>
    </submittedName>
</protein>
<feature type="transmembrane region" description="Helical" evidence="1">
    <location>
        <begin position="89"/>
        <end position="111"/>
    </location>
</feature>
<proteinExistence type="predicted"/>
<reference evidence="3" key="1">
    <citation type="submission" date="2020-05" db="EMBL/GenBank/DDBJ databases">
        <authorList>
            <person name="Chiriac C."/>
            <person name="Salcher M."/>
            <person name="Ghai R."/>
            <person name="Kavagutti S V."/>
        </authorList>
    </citation>
    <scope>NUCLEOTIDE SEQUENCE</scope>
</reference>
<dbReference type="EMBL" id="CAEZWE010000002">
    <property type="protein sequence ID" value="CAB4641628.1"/>
    <property type="molecule type" value="Genomic_DNA"/>
</dbReference>
<evidence type="ECO:0000313" key="2">
    <source>
        <dbReference type="EMBL" id="CAB4559808.1"/>
    </source>
</evidence>
<accession>A0A6J6JYP9</accession>
<organism evidence="3">
    <name type="scientific">freshwater metagenome</name>
    <dbReference type="NCBI Taxonomy" id="449393"/>
    <lineage>
        <taxon>unclassified sequences</taxon>
        <taxon>metagenomes</taxon>
        <taxon>ecological metagenomes</taxon>
    </lineage>
</organism>
<dbReference type="AlphaFoldDB" id="A0A6J6JYP9"/>
<evidence type="ECO:0000256" key="1">
    <source>
        <dbReference type="SAM" id="Phobius"/>
    </source>
</evidence>
<keyword evidence="1" id="KW-0812">Transmembrane</keyword>
<dbReference type="EMBL" id="CAEZTC010000081">
    <property type="protein sequence ID" value="CAB4559808.1"/>
    <property type="molecule type" value="Genomic_DNA"/>
</dbReference>
<feature type="transmembrane region" description="Helical" evidence="1">
    <location>
        <begin position="123"/>
        <end position="140"/>
    </location>
</feature>
<gene>
    <name evidence="2" type="ORF">UFOPK1572_00748</name>
    <name evidence="3" type="ORF">UFOPK2169_00134</name>
</gene>
<name>A0A6J6JYP9_9ZZZZ</name>
<sequence length="171" mass="18034">MSFSLPSYVSPLRQWTGVHFTVAALAGIATYFLLGVPTDVVNNRVFGRSIESTPWSMPVLIATAILSGLLAATYVGVSVFDSTAKMGTIGGALSFFAIGCPVCNKLVLIALGTTGAINYFGPIQPYLAFAGLLLLTWAFMRRLKNAGSCALSPIVPHNTPTSEGENSCVQQ</sequence>
<feature type="transmembrane region" description="Helical" evidence="1">
    <location>
        <begin position="12"/>
        <end position="35"/>
    </location>
</feature>
<keyword evidence="1" id="KW-1133">Transmembrane helix</keyword>